<comment type="subcellular location">
    <subcellularLocation>
        <location evidence="1">Cell projection</location>
        <location evidence="1">Cilium</location>
    </subcellularLocation>
</comment>
<dbReference type="Gene3D" id="2.130.10.10">
    <property type="entry name" value="YVTN repeat-like/Quinoprotein amine dehydrogenase"/>
    <property type="match status" value="1"/>
</dbReference>
<keyword evidence="2" id="KW-0853">WD repeat</keyword>
<dbReference type="EnsemblMetazoa" id="Aqu2.1.01834_001">
    <property type="protein sequence ID" value="Aqu2.1.01834_001"/>
    <property type="gene ID" value="Aqu2.1.01834"/>
</dbReference>
<dbReference type="GO" id="GO:0031514">
    <property type="term" value="C:motile cilium"/>
    <property type="evidence" value="ECO:0007669"/>
    <property type="project" value="TreeGrafter"/>
</dbReference>
<evidence type="ECO:0000313" key="6">
    <source>
        <dbReference type="EnsemblMetazoa" id="Aqu2.1.01834_001"/>
    </source>
</evidence>
<evidence type="ECO:0000256" key="5">
    <source>
        <dbReference type="ARBA" id="ARBA00040994"/>
    </source>
</evidence>
<organism evidence="6">
    <name type="scientific">Amphimedon queenslandica</name>
    <name type="common">Sponge</name>
    <dbReference type="NCBI Taxonomy" id="400682"/>
    <lineage>
        <taxon>Eukaryota</taxon>
        <taxon>Metazoa</taxon>
        <taxon>Porifera</taxon>
        <taxon>Demospongiae</taxon>
        <taxon>Heteroscleromorpha</taxon>
        <taxon>Haplosclerida</taxon>
        <taxon>Niphatidae</taxon>
        <taxon>Amphimedon</taxon>
    </lineage>
</organism>
<proteinExistence type="predicted"/>
<evidence type="ECO:0000256" key="3">
    <source>
        <dbReference type="ARBA" id="ARBA00022737"/>
    </source>
</evidence>
<dbReference type="InterPro" id="IPR036322">
    <property type="entry name" value="WD40_repeat_dom_sf"/>
</dbReference>
<dbReference type="AlphaFoldDB" id="A0A1X7SIA0"/>
<evidence type="ECO:0000256" key="4">
    <source>
        <dbReference type="ARBA" id="ARBA00023273"/>
    </source>
</evidence>
<dbReference type="eggNOG" id="ENOG502QQ05">
    <property type="taxonomic scope" value="Eukaryota"/>
</dbReference>
<dbReference type="STRING" id="400682.A0A1X7SIA0"/>
<evidence type="ECO:0000256" key="2">
    <source>
        <dbReference type="ARBA" id="ARBA00022574"/>
    </source>
</evidence>
<dbReference type="SUPFAM" id="SSF50978">
    <property type="entry name" value="WD40 repeat-like"/>
    <property type="match status" value="1"/>
</dbReference>
<dbReference type="InterPro" id="IPR050630">
    <property type="entry name" value="WD_repeat_EMAP"/>
</dbReference>
<dbReference type="InterPro" id="IPR001680">
    <property type="entry name" value="WD40_rpt"/>
</dbReference>
<dbReference type="OrthoDB" id="4899631at2759"/>
<dbReference type="InterPro" id="IPR015943">
    <property type="entry name" value="WD40/YVTN_repeat-like_dom_sf"/>
</dbReference>
<evidence type="ECO:0000256" key="1">
    <source>
        <dbReference type="ARBA" id="ARBA00004138"/>
    </source>
</evidence>
<reference evidence="6" key="1">
    <citation type="submission" date="2017-05" db="UniProtKB">
        <authorList>
            <consortium name="EnsemblMetazoa"/>
        </authorList>
    </citation>
    <scope>IDENTIFICATION</scope>
</reference>
<dbReference type="PANTHER" id="PTHR13720:SF13">
    <property type="entry name" value="CILIA- AND FLAGELLA-ASSOCIATED PROTEIN 251"/>
    <property type="match status" value="1"/>
</dbReference>
<dbReference type="PANTHER" id="PTHR13720">
    <property type="entry name" value="WD-40 REPEAT PROTEIN"/>
    <property type="match status" value="1"/>
</dbReference>
<protein>
    <recommendedName>
        <fullName evidence="5">Cilia- and flagella-associated protein 251</fullName>
    </recommendedName>
</protein>
<dbReference type="InParanoid" id="A0A1X7SIA0"/>
<name>A0A1X7SIA0_AMPQE</name>
<keyword evidence="4" id="KW-0966">Cell projection</keyword>
<dbReference type="Pfam" id="PF00400">
    <property type="entry name" value="WD40"/>
    <property type="match status" value="1"/>
</dbReference>
<sequence>GHPITCTAVSGDRRWLATADVGADPLIIIWDSYSGIPVRTFYNNLGQGIVGVAMSQDARYLATIGCQVPQVVSVWDWTNERETPVQSVALNPDYGIQTYITFSHNDSSLLASNSDDQVIFYKWTAKGLSVCTTPVSDRDFNKSVGLLSQTVFLPDGSNHWALTGTSEGCAVVWETSGLYHNR</sequence>
<keyword evidence="3" id="KW-0677">Repeat</keyword>
<accession>A0A1X7SIA0</accession>